<evidence type="ECO:0000256" key="7">
    <source>
        <dbReference type="SAM" id="Phobius"/>
    </source>
</evidence>
<evidence type="ECO:0000256" key="3">
    <source>
        <dbReference type="ARBA" id="ARBA00050958"/>
    </source>
</evidence>
<feature type="transmembrane region" description="Helical" evidence="7">
    <location>
        <begin position="12"/>
        <end position="33"/>
    </location>
</feature>
<organism evidence="8 9">
    <name type="scientific">Vanilla planifolia</name>
    <name type="common">Vanilla</name>
    <dbReference type="NCBI Taxonomy" id="51239"/>
    <lineage>
        <taxon>Eukaryota</taxon>
        <taxon>Viridiplantae</taxon>
        <taxon>Streptophyta</taxon>
        <taxon>Embryophyta</taxon>
        <taxon>Tracheophyta</taxon>
        <taxon>Spermatophyta</taxon>
        <taxon>Magnoliopsida</taxon>
        <taxon>Liliopsida</taxon>
        <taxon>Asparagales</taxon>
        <taxon>Orchidaceae</taxon>
        <taxon>Vanilloideae</taxon>
        <taxon>Vanilleae</taxon>
        <taxon>Vanilla</taxon>
    </lineage>
</organism>
<dbReference type="Proteomes" id="UP000639772">
    <property type="component" value="Unassembled WGS sequence"/>
</dbReference>
<dbReference type="Gene3D" id="3.40.50.720">
    <property type="entry name" value="NAD(P)-binding Rossmann-like Domain"/>
    <property type="match status" value="1"/>
</dbReference>
<dbReference type="SUPFAM" id="SSF51735">
    <property type="entry name" value="NAD(P)-binding Rossmann-fold domains"/>
    <property type="match status" value="1"/>
</dbReference>
<comment type="catalytic activity">
    <reaction evidence="4">
        <text>(10bR,4aS)-noroxomaritidine + NADPH + H(+) = (10bR,4aS)-oxomaritidine + NADP(+)</text>
        <dbReference type="Rhea" id="RHEA:63196"/>
        <dbReference type="ChEBI" id="CHEBI:15378"/>
        <dbReference type="ChEBI" id="CHEBI:57783"/>
        <dbReference type="ChEBI" id="CHEBI:58349"/>
        <dbReference type="ChEBI" id="CHEBI:133995"/>
        <dbReference type="ChEBI" id="CHEBI:146208"/>
    </reaction>
    <physiologicalReaction direction="left-to-right" evidence="4">
        <dbReference type="Rhea" id="RHEA:63197"/>
    </physiologicalReaction>
</comment>
<dbReference type="NCBIfam" id="NF005559">
    <property type="entry name" value="PRK07231.1"/>
    <property type="match status" value="1"/>
</dbReference>
<comment type="catalytic activity">
    <reaction evidence="3">
        <text>(10bS,4aR)-noroxomaritidine + NADPH + H(+) = (10bS,4aR)-oxomaritidine + NADP(+)</text>
        <dbReference type="Rhea" id="RHEA:63200"/>
        <dbReference type="ChEBI" id="CHEBI:15378"/>
        <dbReference type="ChEBI" id="CHEBI:57783"/>
        <dbReference type="ChEBI" id="CHEBI:58349"/>
        <dbReference type="ChEBI" id="CHEBI:133996"/>
        <dbReference type="ChEBI" id="CHEBI:146209"/>
    </reaction>
    <physiologicalReaction direction="left-to-right" evidence="3">
        <dbReference type="Rhea" id="RHEA:63201"/>
    </physiologicalReaction>
</comment>
<evidence type="ECO:0000256" key="2">
    <source>
        <dbReference type="ARBA" id="ARBA00025714"/>
    </source>
</evidence>
<name>A0A835R149_VANPL</name>
<dbReference type="FunFam" id="3.40.50.720:FF:000084">
    <property type="entry name" value="Short-chain dehydrogenase reductase"/>
    <property type="match status" value="1"/>
</dbReference>
<evidence type="ECO:0000313" key="8">
    <source>
        <dbReference type="EMBL" id="KAG0483530.1"/>
    </source>
</evidence>
<dbReference type="PRINTS" id="PR00081">
    <property type="entry name" value="GDHRDH"/>
</dbReference>
<keyword evidence="7" id="KW-1133">Transmembrane helix</keyword>
<gene>
    <name evidence="8" type="ORF">HPP92_011614</name>
</gene>
<dbReference type="EMBL" id="JADCNM010000005">
    <property type="protein sequence ID" value="KAG0483530.1"/>
    <property type="molecule type" value="Genomic_DNA"/>
</dbReference>
<dbReference type="PANTHER" id="PTHR43180">
    <property type="entry name" value="3-OXOACYL-(ACYL-CARRIER-PROTEIN) REDUCTASE (AFU_ORTHOLOGUE AFUA_6G11210)"/>
    <property type="match status" value="1"/>
</dbReference>
<dbReference type="GO" id="GO:0016491">
    <property type="term" value="F:oxidoreductase activity"/>
    <property type="evidence" value="ECO:0007669"/>
    <property type="project" value="UniProtKB-KW"/>
</dbReference>
<dbReference type="PANTHER" id="PTHR43180:SF30">
    <property type="entry name" value="MOMILACTONE A SYNTHASE"/>
    <property type="match status" value="1"/>
</dbReference>
<keyword evidence="7" id="KW-0472">Membrane</keyword>
<evidence type="ECO:0000313" key="9">
    <source>
        <dbReference type="Proteomes" id="UP000639772"/>
    </source>
</evidence>
<keyword evidence="7" id="KW-0812">Transmembrane</keyword>
<dbReference type="AlphaFoldDB" id="A0A835R149"/>
<dbReference type="Pfam" id="PF13561">
    <property type="entry name" value="adh_short_C2"/>
    <property type="match status" value="1"/>
</dbReference>
<evidence type="ECO:0000256" key="4">
    <source>
        <dbReference type="ARBA" id="ARBA00052456"/>
    </source>
</evidence>
<keyword evidence="1" id="KW-0560">Oxidoreductase</keyword>
<protein>
    <recommendedName>
        <fullName evidence="6">Noroxomaritidine/norcraugsodine reductase</fullName>
    </recommendedName>
</protein>
<accession>A0A835R149</accession>
<proteinExistence type="inferred from homology"/>
<comment type="similarity">
    <text evidence="2">Belongs to the short-chain dehydrogenases/reductases (SDR) family. SDR65C subfamily.</text>
</comment>
<dbReference type="InterPro" id="IPR036291">
    <property type="entry name" value="NAD(P)-bd_dom_sf"/>
</dbReference>
<comment type="caution">
    <text evidence="8">The sequence shown here is derived from an EMBL/GenBank/DDBJ whole genome shotgun (WGS) entry which is preliminary data.</text>
</comment>
<comment type="function">
    <text evidence="5">In the Amaryllidaceae alkaloids biosynthesic pathway, catalyzes the conversion of noroxomaritidine to oxomaritidine, a precursor of haemanthamine- and crinamine-type alkaloids, promising anticancer agents. Can also, to some extent, catalyze the condensation of 3,4-dihydroxybenzaldehyde (3,4-DHBA) and tyramine to produce norbelladine, and of isovanillin and tyramine to produce 4'-O-methylnorbelladine.</text>
</comment>
<dbReference type="OrthoDB" id="1933718at2759"/>
<evidence type="ECO:0000256" key="5">
    <source>
        <dbReference type="ARBA" id="ARBA00055943"/>
    </source>
</evidence>
<reference evidence="8 9" key="1">
    <citation type="journal article" date="2020" name="Nat. Food">
        <title>A phased Vanilla planifolia genome enables genetic improvement of flavour and production.</title>
        <authorList>
            <person name="Hasing T."/>
            <person name="Tang H."/>
            <person name="Brym M."/>
            <person name="Khazi F."/>
            <person name="Huang T."/>
            <person name="Chambers A.H."/>
        </authorList>
    </citation>
    <scope>NUCLEOTIDE SEQUENCE [LARGE SCALE GENOMIC DNA]</scope>
    <source>
        <tissue evidence="8">Leaf</tissue>
    </source>
</reference>
<evidence type="ECO:0000256" key="6">
    <source>
        <dbReference type="ARBA" id="ARBA00069361"/>
    </source>
</evidence>
<evidence type="ECO:0000256" key="1">
    <source>
        <dbReference type="ARBA" id="ARBA00023002"/>
    </source>
</evidence>
<dbReference type="InterPro" id="IPR002347">
    <property type="entry name" value="SDR_fam"/>
</dbReference>
<sequence length="272" mass="28313">MSTILALPKKLVGKVVVITGGASGIGACTALLFCQHGAKVVVADIQGELGAAVCSEIGDSASFIHCDVTVEDDIRRTVDHAVSKFSGLDVMFNNAGIAGPADKRSITQYEKADFERVMAVNVVGPFLGTKHAARAMMARARRGSIVSMASVAAVCAGIAPHAYACSKHGVVGLTRNAAAELGRYGVRVNCISAATLATPLATRFMGCTTEELEAAADAKANLKGVTLKTEDIARAVLFLASDDARFISGHNLIVDGGITAVNPNFDWFKTET</sequence>
<dbReference type="PRINTS" id="PR00080">
    <property type="entry name" value="SDRFAMILY"/>
</dbReference>